<name>A0A1H5IX63_9FLAO</name>
<evidence type="ECO:0000313" key="2">
    <source>
        <dbReference type="EMBL" id="SEE44869.1"/>
    </source>
</evidence>
<feature type="signal peptide" evidence="1">
    <location>
        <begin position="1"/>
        <end position="23"/>
    </location>
</feature>
<accession>A0A1H5IX63</accession>
<evidence type="ECO:0000313" key="3">
    <source>
        <dbReference type="Proteomes" id="UP000183071"/>
    </source>
</evidence>
<comment type="caution">
    <text evidence="2">The sequence shown here is derived from an EMBL/GenBank/DDBJ whole genome shotgun (WGS) entry which is preliminary data.</text>
</comment>
<evidence type="ECO:0008006" key="4">
    <source>
        <dbReference type="Google" id="ProtNLM"/>
    </source>
</evidence>
<proteinExistence type="predicted"/>
<evidence type="ECO:0000256" key="1">
    <source>
        <dbReference type="SAM" id="SignalP"/>
    </source>
</evidence>
<dbReference type="EMBL" id="FNUE01000002">
    <property type="protein sequence ID" value="SEE44869.1"/>
    <property type="molecule type" value="Genomic_DNA"/>
</dbReference>
<keyword evidence="1" id="KW-0732">Signal</keyword>
<gene>
    <name evidence="2" type="ORF">SAMN05444353_1733</name>
</gene>
<protein>
    <recommendedName>
        <fullName evidence="4">Lipoprotein</fullName>
    </recommendedName>
</protein>
<dbReference type="RefSeq" id="WP_053974505.1">
    <property type="nucleotide sequence ID" value="NZ_FNUE01000002.1"/>
</dbReference>
<dbReference type="PROSITE" id="PS51257">
    <property type="entry name" value="PROKAR_LIPOPROTEIN"/>
    <property type="match status" value="1"/>
</dbReference>
<keyword evidence="3" id="KW-1185">Reference proteome</keyword>
<dbReference type="Proteomes" id="UP000183071">
    <property type="component" value="Unassembled WGS sequence"/>
</dbReference>
<sequence>MKKIFLLTILIFGIISCSSGQKANEKECFYVINVLGAELYEKPSLDSKVIRKIKVGEKIIAKEILKTDQSKKIGDDFYLGGSFIKIQSESIKGFVFSSDLTKIKPLLREVQKSIIIPDIDGKEKSKRIEKRIEKFDNKEYEIEDEITEFENVTYTYTAFNGCFDHIYVYKNLTLNEVYHQLTVNSVVINETKDGNFIEIPRFTEKKGNEYLFEGEGATQDLKIIVNKDGTFTISSYDCT</sequence>
<feature type="chain" id="PRO_5047353849" description="Lipoprotein" evidence="1">
    <location>
        <begin position="24"/>
        <end position="239"/>
    </location>
</feature>
<reference evidence="2 3" key="1">
    <citation type="submission" date="2016-10" db="EMBL/GenBank/DDBJ databases">
        <authorList>
            <person name="Varghese N."/>
            <person name="Submissions S."/>
        </authorList>
    </citation>
    <scope>NUCLEOTIDE SEQUENCE [LARGE SCALE GENOMIC DNA]</scope>
    <source>
        <strain evidence="2 3">DSW-5</strain>
    </source>
</reference>
<organism evidence="2 3">
    <name type="scientific">Polaribacter dokdonensis DSW-5</name>
    <dbReference type="NCBI Taxonomy" id="1300348"/>
    <lineage>
        <taxon>Bacteria</taxon>
        <taxon>Pseudomonadati</taxon>
        <taxon>Bacteroidota</taxon>
        <taxon>Flavobacteriia</taxon>
        <taxon>Flavobacteriales</taxon>
        <taxon>Flavobacteriaceae</taxon>
    </lineage>
</organism>